<evidence type="ECO:0008006" key="2">
    <source>
        <dbReference type="Google" id="ProtNLM"/>
    </source>
</evidence>
<proteinExistence type="predicted"/>
<sequence length="176" mass="20087">MSDNKTTSEGRDPALFTLAKGQKAEMIAAMLDTSSSSKETVRALQRKLYLKAKQQPSFRFYSLYDKVYRRDVLQRAFDLVRQNKGKSGIDGVTFESIDSGMGRTAYIEEIRETLKAKTYRAMPVKRVEIPKRNGGTRLLGIPCIKDRIIQMAVKLILEPIFEADFSPHSYGFRPKR</sequence>
<accession>X1F6H8</accession>
<evidence type="ECO:0000313" key="1">
    <source>
        <dbReference type="EMBL" id="GAH16408.1"/>
    </source>
</evidence>
<comment type="caution">
    <text evidence="1">The sequence shown here is derived from an EMBL/GenBank/DDBJ whole genome shotgun (WGS) entry which is preliminary data.</text>
</comment>
<name>X1F6H8_9ZZZZ</name>
<reference evidence="1" key="1">
    <citation type="journal article" date="2014" name="Front. Microbiol.">
        <title>High frequency of phylogenetically diverse reductive dehalogenase-homologous genes in deep subseafloor sedimentary metagenomes.</title>
        <authorList>
            <person name="Kawai M."/>
            <person name="Futagami T."/>
            <person name="Toyoda A."/>
            <person name="Takaki Y."/>
            <person name="Nishi S."/>
            <person name="Hori S."/>
            <person name="Arai W."/>
            <person name="Tsubouchi T."/>
            <person name="Morono Y."/>
            <person name="Uchiyama I."/>
            <person name="Ito T."/>
            <person name="Fujiyama A."/>
            <person name="Inagaki F."/>
            <person name="Takami H."/>
        </authorList>
    </citation>
    <scope>NUCLEOTIDE SEQUENCE</scope>
    <source>
        <strain evidence="1">Expedition CK06-06</strain>
    </source>
</reference>
<dbReference type="PANTHER" id="PTHR34047">
    <property type="entry name" value="NUCLEAR INTRON MATURASE 1, MITOCHONDRIAL-RELATED"/>
    <property type="match status" value="1"/>
</dbReference>
<dbReference type="InterPro" id="IPR051083">
    <property type="entry name" value="GrpII_Intron_Splice-Mob/Def"/>
</dbReference>
<protein>
    <recommendedName>
        <fullName evidence="2">Reverse transcriptase domain-containing protein</fullName>
    </recommendedName>
</protein>
<dbReference type="EMBL" id="BART01034306">
    <property type="protein sequence ID" value="GAH16408.1"/>
    <property type="molecule type" value="Genomic_DNA"/>
</dbReference>
<dbReference type="SUPFAM" id="SSF56672">
    <property type="entry name" value="DNA/RNA polymerases"/>
    <property type="match status" value="1"/>
</dbReference>
<dbReference type="InterPro" id="IPR043502">
    <property type="entry name" value="DNA/RNA_pol_sf"/>
</dbReference>
<dbReference type="PANTHER" id="PTHR34047:SF8">
    <property type="entry name" value="PROTEIN YKFC"/>
    <property type="match status" value="1"/>
</dbReference>
<dbReference type="CDD" id="cd01651">
    <property type="entry name" value="RT_G2_intron"/>
    <property type="match status" value="1"/>
</dbReference>
<dbReference type="AlphaFoldDB" id="X1F6H8"/>
<organism evidence="1">
    <name type="scientific">marine sediment metagenome</name>
    <dbReference type="NCBI Taxonomy" id="412755"/>
    <lineage>
        <taxon>unclassified sequences</taxon>
        <taxon>metagenomes</taxon>
        <taxon>ecological metagenomes</taxon>
    </lineage>
</organism>
<gene>
    <name evidence="1" type="ORF">S01H4_58675</name>
</gene>